<dbReference type="SUPFAM" id="SSF46785">
    <property type="entry name" value="Winged helix' DNA-binding domain"/>
    <property type="match status" value="1"/>
</dbReference>
<dbReference type="InterPro" id="IPR000847">
    <property type="entry name" value="LysR_HTH_N"/>
</dbReference>
<accession>A0A0F5JZB4</accession>
<dbReference type="RefSeq" id="WP_046153192.1">
    <property type="nucleotide sequence ID" value="NZ_CADFGU010000010.1"/>
</dbReference>
<dbReference type="InterPro" id="IPR005119">
    <property type="entry name" value="LysR_subst-bd"/>
</dbReference>
<reference evidence="6 7" key="1">
    <citation type="submission" date="2015-03" db="EMBL/GenBank/DDBJ databases">
        <title>Draft Genome Sequence of Burkholderia andropogonis type strain ICMP2807, isolated from Sorghum bicolor.</title>
        <authorList>
            <person name="Lopes-Santos L."/>
            <person name="Castro D.B."/>
            <person name="Ottoboni L.M."/>
            <person name="Park D."/>
            <person name="Weirc B.S."/>
            <person name="Destefano S.A."/>
        </authorList>
    </citation>
    <scope>NUCLEOTIDE SEQUENCE [LARGE SCALE GENOMIC DNA]</scope>
    <source>
        <strain evidence="6 7">ICMP2807</strain>
    </source>
</reference>
<protein>
    <submittedName>
        <fullName evidence="6">LysR family transcriptional regulator</fullName>
    </submittedName>
</protein>
<proteinExistence type="inferred from homology"/>
<dbReference type="InterPro" id="IPR050176">
    <property type="entry name" value="LTTR"/>
</dbReference>
<keyword evidence="7" id="KW-1185">Reference proteome</keyword>
<comment type="caution">
    <text evidence="6">The sequence shown here is derived from an EMBL/GenBank/DDBJ whole genome shotgun (WGS) entry which is preliminary data.</text>
</comment>
<dbReference type="Gene3D" id="3.40.190.10">
    <property type="entry name" value="Periplasmic binding protein-like II"/>
    <property type="match status" value="2"/>
</dbReference>
<dbReference type="InterPro" id="IPR036388">
    <property type="entry name" value="WH-like_DNA-bd_sf"/>
</dbReference>
<dbReference type="OrthoDB" id="6555293at2"/>
<dbReference type="PANTHER" id="PTHR30579">
    <property type="entry name" value="TRANSCRIPTIONAL REGULATOR"/>
    <property type="match status" value="1"/>
</dbReference>
<keyword evidence="4" id="KW-0804">Transcription</keyword>
<dbReference type="Pfam" id="PF03466">
    <property type="entry name" value="LysR_substrate"/>
    <property type="match status" value="1"/>
</dbReference>
<evidence type="ECO:0000259" key="5">
    <source>
        <dbReference type="PROSITE" id="PS50931"/>
    </source>
</evidence>
<dbReference type="PROSITE" id="PS50931">
    <property type="entry name" value="HTH_LYSR"/>
    <property type="match status" value="1"/>
</dbReference>
<dbReference type="FunFam" id="1.10.10.10:FF:000001">
    <property type="entry name" value="LysR family transcriptional regulator"/>
    <property type="match status" value="1"/>
</dbReference>
<dbReference type="Pfam" id="PF00126">
    <property type="entry name" value="HTH_1"/>
    <property type="match status" value="1"/>
</dbReference>
<dbReference type="InterPro" id="IPR036390">
    <property type="entry name" value="WH_DNA-bd_sf"/>
</dbReference>
<dbReference type="PANTHER" id="PTHR30579:SF7">
    <property type="entry name" value="HTH-TYPE TRANSCRIPTIONAL REGULATOR LRHA-RELATED"/>
    <property type="match status" value="1"/>
</dbReference>
<organism evidence="6 7">
    <name type="scientific">Robbsia andropogonis</name>
    <dbReference type="NCBI Taxonomy" id="28092"/>
    <lineage>
        <taxon>Bacteria</taxon>
        <taxon>Pseudomonadati</taxon>
        <taxon>Pseudomonadota</taxon>
        <taxon>Betaproteobacteria</taxon>
        <taxon>Burkholderiales</taxon>
        <taxon>Burkholderiaceae</taxon>
        <taxon>Robbsia</taxon>
    </lineage>
</organism>
<dbReference type="SUPFAM" id="SSF53850">
    <property type="entry name" value="Periplasmic binding protein-like II"/>
    <property type="match status" value="1"/>
</dbReference>
<dbReference type="PRINTS" id="PR00039">
    <property type="entry name" value="HTHLYSR"/>
</dbReference>
<evidence type="ECO:0000256" key="3">
    <source>
        <dbReference type="ARBA" id="ARBA00023125"/>
    </source>
</evidence>
<evidence type="ECO:0000256" key="2">
    <source>
        <dbReference type="ARBA" id="ARBA00023015"/>
    </source>
</evidence>
<evidence type="ECO:0000256" key="4">
    <source>
        <dbReference type="ARBA" id="ARBA00023163"/>
    </source>
</evidence>
<comment type="similarity">
    <text evidence="1">Belongs to the LysR transcriptional regulatory family.</text>
</comment>
<dbReference type="GO" id="GO:0003677">
    <property type="term" value="F:DNA binding"/>
    <property type="evidence" value="ECO:0007669"/>
    <property type="project" value="UniProtKB-KW"/>
</dbReference>
<evidence type="ECO:0000313" key="7">
    <source>
        <dbReference type="Proteomes" id="UP000033618"/>
    </source>
</evidence>
<evidence type="ECO:0000313" key="6">
    <source>
        <dbReference type="EMBL" id="KKB62969.1"/>
    </source>
</evidence>
<dbReference type="EMBL" id="LAQU01000014">
    <property type="protein sequence ID" value="KKB62969.1"/>
    <property type="molecule type" value="Genomic_DNA"/>
</dbReference>
<dbReference type="GO" id="GO:0003700">
    <property type="term" value="F:DNA-binding transcription factor activity"/>
    <property type="evidence" value="ECO:0007669"/>
    <property type="project" value="InterPro"/>
</dbReference>
<sequence length="282" mass="30338">MRPLPPELLRSFLVVAQTGSFTAASELVNLSQSTVSQHIRRLEELLDRALFERDTRKVRLTESGEALRRYASRILELMDEAVMSVCGPPLAGTVRLGLSEDFASTRLTDTLAQFMKRNPEVALAIVTGLSGELFDAFDEGKHDLVFAKRIAGSRRGRVVRSEPLLWCTGPGSPFTGREPTLSLALHPEPSVSRQRVLEALENAGRPYRIAVTSSSVAALRAATAAGIGIAAFCGYVIPDGLIALASDLPPLGNLDYTVERHSSVSRATLALEATLVAAASDL</sequence>
<dbReference type="STRING" id="28092.WM40_14540"/>
<dbReference type="Proteomes" id="UP000033618">
    <property type="component" value="Unassembled WGS sequence"/>
</dbReference>
<gene>
    <name evidence="6" type="ORF">WM40_14540</name>
</gene>
<name>A0A0F5JZB4_9BURK</name>
<dbReference type="Gene3D" id="1.10.10.10">
    <property type="entry name" value="Winged helix-like DNA-binding domain superfamily/Winged helix DNA-binding domain"/>
    <property type="match status" value="1"/>
</dbReference>
<keyword evidence="3" id="KW-0238">DNA-binding</keyword>
<feature type="domain" description="HTH lysR-type" evidence="5">
    <location>
        <begin position="4"/>
        <end position="61"/>
    </location>
</feature>
<dbReference type="AlphaFoldDB" id="A0A0F5JZB4"/>
<evidence type="ECO:0000256" key="1">
    <source>
        <dbReference type="ARBA" id="ARBA00009437"/>
    </source>
</evidence>
<dbReference type="PATRIC" id="fig|28092.6.peg.3435"/>
<keyword evidence="2" id="KW-0805">Transcription regulation</keyword>